<sequence>LSVSGSAGTSFVSHATSSAAATSYGNIMKVETTGASEQTAQQDNLNYSGVRASSAMAETDLEKMKDYKSIIKNVARQKGIDPALIAAIISRSCRAGKTLKPGGRGRYDENSYGLMQIYVNPNGDGNTTKVPFDSEDHLLEGTNILIYFILRIKNAFPDWSKEQQLKGGIAAYNAGDGNIHSYEEVDAKTTCGDYSNDVIARAQWYKRNGGF</sequence>
<evidence type="ECO:0000256" key="1">
    <source>
        <dbReference type="ARBA" id="ARBA00000632"/>
    </source>
</evidence>
<keyword evidence="8 9" id="KW-0326">Glycosidase</keyword>
<dbReference type="Gene3D" id="1.10.530.10">
    <property type="match status" value="1"/>
</dbReference>
<protein>
    <recommendedName>
        <fullName evidence="4 9">Lysozyme g</fullName>
        <ecNumber evidence="3 9">3.2.1.17</ecNumber>
    </recommendedName>
</protein>
<keyword evidence="12" id="KW-1185">Reference proteome</keyword>
<dbReference type="FunFam" id="1.10.530.10:FF:000026">
    <property type="entry name" value="Lysozyme g"/>
    <property type="match status" value="1"/>
</dbReference>
<reference evidence="11" key="2">
    <citation type="submission" date="2025-09" db="UniProtKB">
        <authorList>
            <consortium name="Ensembl"/>
        </authorList>
    </citation>
    <scope>IDENTIFICATION</scope>
</reference>
<dbReference type="PANTHER" id="PTHR31698">
    <property type="entry name" value="LYSOZYME G FAMILY MEMBER"/>
    <property type="match status" value="1"/>
</dbReference>
<dbReference type="EC" id="3.2.1.17" evidence="3 9"/>
<comment type="similarity">
    <text evidence="2 9">Belongs to the glycosyl hydrolase 23 family.</text>
</comment>
<evidence type="ECO:0000256" key="9">
    <source>
        <dbReference type="PIRNR" id="PIRNR001065"/>
    </source>
</evidence>
<dbReference type="AlphaFoldDB" id="A0A8P4K371"/>
<dbReference type="Proteomes" id="UP000694389">
    <property type="component" value="Unassembled WGS sequence"/>
</dbReference>
<evidence type="ECO:0000256" key="8">
    <source>
        <dbReference type="ARBA" id="ARBA00023295"/>
    </source>
</evidence>
<feature type="domain" description="Transglycosylase SLT" evidence="10">
    <location>
        <begin position="71"/>
        <end position="184"/>
    </location>
</feature>
<dbReference type="PANTHER" id="PTHR31698:SF8">
    <property type="entry name" value="LYSOZYME G-RELATED"/>
    <property type="match status" value="1"/>
</dbReference>
<dbReference type="InterPro" id="IPR008258">
    <property type="entry name" value="Transglycosylase_SLT_dom_1"/>
</dbReference>
<evidence type="ECO:0000256" key="4">
    <source>
        <dbReference type="ARBA" id="ARBA00016485"/>
    </source>
</evidence>
<evidence type="ECO:0000313" key="12">
    <source>
        <dbReference type="Proteomes" id="UP000694389"/>
    </source>
</evidence>
<keyword evidence="7 9" id="KW-0378">Hydrolase</keyword>
<comment type="catalytic activity">
    <reaction evidence="1 9">
        <text>Hydrolysis of (1-&gt;4)-beta-linkages between N-acetylmuramic acid and N-acetyl-D-glucosamine residues in a peptidoglycan and between N-acetyl-D-glucosamine residues in chitodextrins.</text>
        <dbReference type="EC" id="3.2.1.17"/>
    </reaction>
</comment>
<dbReference type="GeneTree" id="ENSGT00390000017614"/>
<dbReference type="InterPro" id="IPR002152">
    <property type="entry name" value="Glyco_hydro_23"/>
</dbReference>
<dbReference type="SUPFAM" id="SSF53955">
    <property type="entry name" value="Lysozyme-like"/>
    <property type="match status" value="1"/>
</dbReference>
<accession>A0A8P4K371</accession>
<reference evidence="11" key="1">
    <citation type="submission" date="2025-08" db="UniProtKB">
        <authorList>
            <consortium name="Ensembl"/>
        </authorList>
    </citation>
    <scope>IDENTIFICATION</scope>
</reference>
<dbReference type="PRINTS" id="PR00749">
    <property type="entry name" value="LYSOZYMEG"/>
</dbReference>
<evidence type="ECO:0000256" key="5">
    <source>
        <dbReference type="ARBA" id="ARBA00022529"/>
    </source>
</evidence>
<dbReference type="GO" id="GO:0003796">
    <property type="term" value="F:lysozyme activity"/>
    <property type="evidence" value="ECO:0007669"/>
    <property type="project" value="UniProtKB-UniRule"/>
</dbReference>
<keyword evidence="5" id="KW-0929">Antimicrobial</keyword>
<dbReference type="GO" id="GO:0005576">
    <property type="term" value="C:extracellular region"/>
    <property type="evidence" value="ECO:0007669"/>
    <property type="project" value="TreeGrafter"/>
</dbReference>
<proteinExistence type="inferred from homology"/>
<evidence type="ECO:0000256" key="6">
    <source>
        <dbReference type="ARBA" id="ARBA00022638"/>
    </source>
</evidence>
<evidence type="ECO:0000256" key="7">
    <source>
        <dbReference type="ARBA" id="ARBA00022801"/>
    </source>
</evidence>
<evidence type="ECO:0000313" key="11">
    <source>
        <dbReference type="Ensembl" id="ENSDLAP00005068540.1"/>
    </source>
</evidence>
<keyword evidence="6" id="KW-0081">Bacteriolytic enzyme</keyword>
<dbReference type="GO" id="GO:0050830">
    <property type="term" value="P:defense response to Gram-positive bacterium"/>
    <property type="evidence" value="ECO:0007669"/>
    <property type="project" value="TreeGrafter"/>
</dbReference>
<evidence type="ECO:0000259" key="10">
    <source>
        <dbReference type="Pfam" id="PF01464"/>
    </source>
</evidence>
<dbReference type="InterPro" id="IPR023346">
    <property type="entry name" value="Lysozyme-like_dom_sf"/>
</dbReference>
<evidence type="ECO:0000256" key="3">
    <source>
        <dbReference type="ARBA" id="ARBA00012732"/>
    </source>
</evidence>
<dbReference type="GO" id="GO:0009253">
    <property type="term" value="P:peptidoglycan catabolic process"/>
    <property type="evidence" value="ECO:0007669"/>
    <property type="project" value="InterPro"/>
</dbReference>
<dbReference type="CDD" id="cd01021">
    <property type="entry name" value="GEWL"/>
    <property type="match status" value="1"/>
</dbReference>
<organism evidence="11 12">
    <name type="scientific">Dicentrarchus labrax</name>
    <name type="common">European seabass</name>
    <name type="synonym">Morone labrax</name>
    <dbReference type="NCBI Taxonomy" id="13489"/>
    <lineage>
        <taxon>Eukaryota</taxon>
        <taxon>Metazoa</taxon>
        <taxon>Chordata</taxon>
        <taxon>Craniata</taxon>
        <taxon>Vertebrata</taxon>
        <taxon>Euteleostomi</taxon>
        <taxon>Actinopterygii</taxon>
        <taxon>Neopterygii</taxon>
        <taxon>Teleostei</taxon>
        <taxon>Neoteleostei</taxon>
        <taxon>Acanthomorphata</taxon>
        <taxon>Eupercaria</taxon>
        <taxon>Moronidae</taxon>
        <taxon>Dicentrarchus</taxon>
    </lineage>
</organism>
<name>A0A8P4K371_DICLA</name>
<dbReference type="GO" id="GO:0031640">
    <property type="term" value="P:killing of cells of another organism"/>
    <property type="evidence" value="ECO:0007669"/>
    <property type="project" value="UniProtKB-KW"/>
</dbReference>
<evidence type="ECO:0000256" key="2">
    <source>
        <dbReference type="ARBA" id="ARBA00008902"/>
    </source>
</evidence>
<dbReference type="Ensembl" id="ENSDLAT00005072723.1">
    <property type="protein sequence ID" value="ENSDLAP00005068540.1"/>
    <property type="gene ID" value="ENSDLAG00005030658.1"/>
</dbReference>
<dbReference type="Pfam" id="PF01464">
    <property type="entry name" value="SLT"/>
    <property type="match status" value="1"/>
</dbReference>
<dbReference type="PIRSF" id="PIRSF001065">
    <property type="entry name" value="Lysozyme_g"/>
    <property type="match status" value="1"/>
</dbReference>